<feature type="compositionally biased region" description="Acidic residues" evidence="1">
    <location>
        <begin position="111"/>
        <end position="124"/>
    </location>
</feature>
<dbReference type="EMBL" id="LAZR01000305">
    <property type="protein sequence ID" value="KKN75674.1"/>
    <property type="molecule type" value="Genomic_DNA"/>
</dbReference>
<comment type="caution">
    <text evidence="2">The sequence shown here is derived from an EMBL/GenBank/DDBJ whole genome shotgun (WGS) entry which is preliminary data.</text>
</comment>
<name>A0A0F9T8Z5_9ZZZZ</name>
<gene>
    <name evidence="2" type="ORF">LCGC14_0377770</name>
</gene>
<evidence type="ECO:0000256" key="1">
    <source>
        <dbReference type="SAM" id="MobiDB-lite"/>
    </source>
</evidence>
<sequence>MNDKQRRIYDLKDEYLNRLAEGHDKEEFTAFDLEVLNALDKLFDAYRDVTVPPECASLGFVLRSEAPGLISCKTVPCTPGCKMPYEMTLVPCALIQTMCGKSPMQVVQDDKVEDDEQETNDDLS</sequence>
<dbReference type="AlphaFoldDB" id="A0A0F9T8Z5"/>
<proteinExistence type="predicted"/>
<evidence type="ECO:0000313" key="2">
    <source>
        <dbReference type="EMBL" id="KKN75674.1"/>
    </source>
</evidence>
<accession>A0A0F9T8Z5</accession>
<feature type="region of interest" description="Disordered" evidence="1">
    <location>
        <begin position="105"/>
        <end position="124"/>
    </location>
</feature>
<organism evidence="2">
    <name type="scientific">marine sediment metagenome</name>
    <dbReference type="NCBI Taxonomy" id="412755"/>
    <lineage>
        <taxon>unclassified sequences</taxon>
        <taxon>metagenomes</taxon>
        <taxon>ecological metagenomes</taxon>
    </lineage>
</organism>
<reference evidence="2" key="1">
    <citation type="journal article" date="2015" name="Nature">
        <title>Complex archaea that bridge the gap between prokaryotes and eukaryotes.</title>
        <authorList>
            <person name="Spang A."/>
            <person name="Saw J.H."/>
            <person name="Jorgensen S.L."/>
            <person name="Zaremba-Niedzwiedzka K."/>
            <person name="Martijn J."/>
            <person name="Lind A.E."/>
            <person name="van Eijk R."/>
            <person name="Schleper C."/>
            <person name="Guy L."/>
            <person name="Ettema T.J."/>
        </authorList>
    </citation>
    <scope>NUCLEOTIDE SEQUENCE</scope>
</reference>
<protein>
    <submittedName>
        <fullName evidence="2">Uncharacterized protein</fullName>
    </submittedName>
</protein>